<dbReference type="InterPro" id="IPR001107">
    <property type="entry name" value="Band_7"/>
</dbReference>
<dbReference type="InterPro" id="IPR000163">
    <property type="entry name" value="Prohibitin"/>
</dbReference>
<feature type="region of interest" description="Disordered" evidence="2">
    <location>
        <begin position="84"/>
        <end position="119"/>
    </location>
</feature>
<name>A0A437LLF6_9BURK</name>
<keyword evidence="5" id="KW-1185">Reference proteome</keyword>
<feature type="region of interest" description="Disordered" evidence="2">
    <location>
        <begin position="1"/>
        <end position="41"/>
    </location>
</feature>
<dbReference type="GO" id="GO:0016020">
    <property type="term" value="C:membrane"/>
    <property type="evidence" value="ECO:0007669"/>
    <property type="project" value="InterPro"/>
</dbReference>
<organism evidence="4 5">
    <name type="scientific">Inhella crocodyli</name>
    <dbReference type="NCBI Taxonomy" id="2499851"/>
    <lineage>
        <taxon>Bacteria</taxon>
        <taxon>Pseudomonadati</taxon>
        <taxon>Pseudomonadota</taxon>
        <taxon>Betaproteobacteria</taxon>
        <taxon>Burkholderiales</taxon>
        <taxon>Sphaerotilaceae</taxon>
        <taxon>Inhella</taxon>
    </lineage>
</organism>
<dbReference type="PANTHER" id="PTHR23222:SF0">
    <property type="entry name" value="PROHIBITIN 1"/>
    <property type="match status" value="1"/>
</dbReference>
<feature type="domain" description="Band 7" evidence="3">
    <location>
        <begin position="159"/>
        <end position="356"/>
    </location>
</feature>
<dbReference type="OrthoDB" id="9148958at2"/>
<dbReference type="EMBL" id="SACM01000002">
    <property type="protein sequence ID" value="RVT86256.1"/>
    <property type="molecule type" value="Genomic_DNA"/>
</dbReference>
<evidence type="ECO:0000256" key="1">
    <source>
        <dbReference type="SAM" id="Coils"/>
    </source>
</evidence>
<feature type="compositionally biased region" description="Basic and acidic residues" evidence="2">
    <location>
        <begin position="1"/>
        <end position="17"/>
    </location>
</feature>
<reference evidence="4 5" key="1">
    <citation type="submission" date="2019-01" db="EMBL/GenBank/DDBJ databases">
        <authorList>
            <person name="Chen W.-M."/>
        </authorList>
    </citation>
    <scope>NUCLEOTIDE SEQUENCE [LARGE SCALE GENOMIC DNA]</scope>
    <source>
        <strain evidence="4 5">CCP-18</strain>
    </source>
</reference>
<accession>A0A437LLF6</accession>
<feature type="compositionally biased region" description="Pro residues" evidence="2">
    <location>
        <begin position="90"/>
        <end position="106"/>
    </location>
</feature>
<proteinExistence type="predicted"/>
<comment type="caution">
    <text evidence="4">The sequence shown here is derived from an EMBL/GenBank/DDBJ whole genome shotgun (WGS) entry which is preliminary data.</text>
</comment>
<feature type="coiled-coil region" evidence="1">
    <location>
        <begin position="328"/>
        <end position="366"/>
    </location>
</feature>
<evidence type="ECO:0000313" key="4">
    <source>
        <dbReference type="EMBL" id="RVT86256.1"/>
    </source>
</evidence>
<evidence type="ECO:0000256" key="2">
    <source>
        <dbReference type="SAM" id="MobiDB-lite"/>
    </source>
</evidence>
<gene>
    <name evidence="4" type="ORF">EOD73_09495</name>
</gene>
<sequence>MPRSDRRGRGGHQRRENLALAVAPDPGTGRESGARVGPWRPPVDPSGVLVLAAPRGNARGRNLPLLSPGTLRRVAALLDRHAPLAHPVDRPSPGPGPVAPWQPPHTTPGRTAAAARGGSGPRALGPLGPCLPNPCPEIAMTLRTPLLLVLAASLAACTQIDTGNVGVERTLGKVSPEPLPPGVYFTLFKTVDEFSAKEVSFQLNDMTPKSRDNLTMKDVDIDIYFKVNPAAVPGLYTKYQGDVVRHKDVVSSGGTKDLVIAYSRVSREARESVYKAVAQLDATTMHTKRTELSEMVRAGLQQELDANDKGAFVVTAVNVRNLLTDPAIEAAIRQRAETDQAIEKKRKEVELAKAEAERLIVEAEGQAKANQILSASLTPALKEIKLAELQRDTALAIASKQGNTVLLGGGAQPLVNVGK</sequence>
<dbReference type="Pfam" id="PF01145">
    <property type="entry name" value="Band_7"/>
    <property type="match status" value="1"/>
</dbReference>
<dbReference type="CDD" id="cd03401">
    <property type="entry name" value="SPFH_prohibitin"/>
    <property type="match status" value="1"/>
</dbReference>
<dbReference type="PANTHER" id="PTHR23222">
    <property type="entry name" value="PROHIBITIN"/>
    <property type="match status" value="1"/>
</dbReference>
<keyword evidence="1" id="KW-0175">Coiled coil</keyword>
<feature type="compositionally biased region" description="Low complexity" evidence="2">
    <location>
        <begin position="107"/>
        <end position="119"/>
    </location>
</feature>
<evidence type="ECO:0000259" key="3">
    <source>
        <dbReference type="Pfam" id="PF01145"/>
    </source>
</evidence>
<evidence type="ECO:0000313" key="5">
    <source>
        <dbReference type="Proteomes" id="UP000288587"/>
    </source>
</evidence>
<dbReference type="Proteomes" id="UP000288587">
    <property type="component" value="Unassembled WGS sequence"/>
</dbReference>
<dbReference type="AlphaFoldDB" id="A0A437LLF6"/>
<protein>
    <recommendedName>
        <fullName evidence="3">Band 7 domain-containing protein</fullName>
    </recommendedName>
</protein>